<evidence type="ECO:0000313" key="2">
    <source>
        <dbReference type="Proteomes" id="UP000541444"/>
    </source>
</evidence>
<name>A0A7J7LSG2_9MAGN</name>
<keyword evidence="2" id="KW-1185">Reference proteome</keyword>
<evidence type="ECO:0000313" key="1">
    <source>
        <dbReference type="EMBL" id="KAF6145529.1"/>
    </source>
</evidence>
<gene>
    <name evidence="1" type="ORF">GIB67_012517</name>
</gene>
<dbReference type="AlphaFoldDB" id="A0A7J7LSG2"/>
<feature type="non-terminal residue" evidence="1">
    <location>
        <position position="1"/>
    </location>
</feature>
<protein>
    <submittedName>
        <fullName evidence="1">Uncharacterized protein</fullName>
    </submittedName>
</protein>
<comment type="caution">
    <text evidence="1">The sequence shown here is derived from an EMBL/GenBank/DDBJ whole genome shotgun (WGS) entry which is preliminary data.</text>
</comment>
<sequence length="175" mass="20142">DLPEEELDVLPLVYDSDGEIVIIEEVRLRYKCGDEKCEWMCNVRRNCDGHTMELKSRSNITHICRGKAVDKNKLAHAGWVANEDEQLIRICVLIPMRHPWIEYCSEYHTVAKYVTTYNLPIHAINDPSEWGQPGYTVLPPPLVRGPGRPKKQKIKDQDEYLATVGDVENVVLWVT</sequence>
<accession>A0A7J7LSG2</accession>
<dbReference type="Proteomes" id="UP000541444">
    <property type="component" value="Unassembled WGS sequence"/>
</dbReference>
<organism evidence="1 2">
    <name type="scientific">Kingdonia uniflora</name>
    <dbReference type="NCBI Taxonomy" id="39325"/>
    <lineage>
        <taxon>Eukaryota</taxon>
        <taxon>Viridiplantae</taxon>
        <taxon>Streptophyta</taxon>
        <taxon>Embryophyta</taxon>
        <taxon>Tracheophyta</taxon>
        <taxon>Spermatophyta</taxon>
        <taxon>Magnoliopsida</taxon>
        <taxon>Ranunculales</taxon>
        <taxon>Circaeasteraceae</taxon>
        <taxon>Kingdonia</taxon>
    </lineage>
</organism>
<dbReference type="EMBL" id="JACGCM010002051">
    <property type="protein sequence ID" value="KAF6145529.1"/>
    <property type="molecule type" value="Genomic_DNA"/>
</dbReference>
<proteinExistence type="predicted"/>
<reference evidence="1 2" key="1">
    <citation type="journal article" date="2020" name="IScience">
        <title>Genome Sequencing of the Endangered Kingdonia uniflora (Circaeasteraceae, Ranunculales) Reveals Potential Mechanisms of Evolutionary Specialization.</title>
        <authorList>
            <person name="Sun Y."/>
            <person name="Deng T."/>
            <person name="Zhang A."/>
            <person name="Moore M.J."/>
            <person name="Landis J.B."/>
            <person name="Lin N."/>
            <person name="Zhang H."/>
            <person name="Zhang X."/>
            <person name="Huang J."/>
            <person name="Zhang X."/>
            <person name="Sun H."/>
            <person name="Wang H."/>
        </authorList>
    </citation>
    <scope>NUCLEOTIDE SEQUENCE [LARGE SCALE GENOMIC DNA]</scope>
    <source>
        <strain evidence="1">TB1705</strain>
        <tissue evidence="1">Leaf</tissue>
    </source>
</reference>